<dbReference type="Gene3D" id="2.40.128.120">
    <property type="entry name" value="Quinohemoprotein amine dehydrogenase alpha subunit, domain 2"/>
    <property type="match status" value="1"/>
</dbReference>
<protein>
    <submittedName>
        <fullName evidence="6">Quinohemoprotein amine dehydrogenase</fullName>
    </submittedName>
</protein>
<evidence type="ECO:0000259" key="2">
    <source>
        <dbReference type="Pfam" id="PF09098"/>
    </source>
</evidence>
<dbReference type="Gene3D" id="1.10.760.10">
    <property type="entry name" value="Cytochrome c-like domain"/>
    <property type="match status" value="1"/>
</dbReference>
<evidence type="ECO:0000313" key="7">
    <source>
        <dbReference type="Proteomes" id="UP000198749"/>
    </source>
</evidence>
<dbReference type="NCBIfam" id="TIGR03908">
    <property type="entry name" value="QH_alpha"/>
    <property type="match status" value="1"/>
</dbReference>
<dbReference type="InterPro" id="IPR015182">
    <property type="entry name" value="QH-AmDH_asu_heme-bd_dom"/>
</dbReference>
<dbReference type="AlphaFoldDB" id="A0A1H9CUB5"/>
<dbReference type="Pfam" id="PF14930">
    <property type="entry name" value="Qn_am_d_aII"/>
    <property type="match status" value="1"/>
</dbReference>
<dbReference type="GO" id="GO:0009055">
    <property type="term" value="F:electron transfer activity"/>
    <property type="evidence" value="ECO:0007669"/>
    <property type="project" value="InterPro"/>
</dbReference>
<dbReference type="Pfam" id="PF09099">
    <property type="entry name" value="Qn_am_d_aIII"/>
    <property type="match status" value="1"/>
</dbReference>
<feature type="domain" description="Quinohemoprotein amine dehydrogenase alpha subunit haem binding" evidence="2">
    <location>
        <begin position="30"/>
        <end position="196"/>
    </location>
</feature>
<gene>
    <name evidence="6" type="ORF">SAMN03080615_00168</name>
</gene>
<dbReference type="EMBL" id="FOGB01000001">
    <property type="protein sequence ID" value="SEQ04731.1"/>
    <property type="molecule type" value="Genomic_DNA"/>
</dbReference>
<dbReference type="OrthoDB" id="5345472at2"/>
<accession>A0A1H9CUB5</accession>
<dbReference type="Proteomes" id="UP000198749">
    <property type="component" value="Unassembled WGS sequence"/>
</dbReference>
<dbReference type="STRING" id="355243.SAMN03080615_00168"/>
<evidence type="ECO:0000256" key="1">
    <source>
        <dbReference type="SAM" id="SignalP"/>
    </source>
</evidence>
<dbReference type="InterPro" id="IPR014756">
    <property type="entry name" value="Ig_E-set"/>
</dbReference>
<feature type="chain" id="PRO_5011663387" evidence="1">
    <location>
        <begin position="28"/>
        <end position="532"/>
    </location>
</feature>
<sequence>MKKLRLPRLSGGLLLAGLFLPTGAVQAGDAEAIIQNKCVACHTQESAKPLQMSRMSHQRKTPEGWLMTIARMQVMHGLEVTDDERRTLVKYFADKQGLAPEETAGSRYAMERRLNTMENFDSPEFTDMCARCHSGARVKLQRRPESEWKHLVNFHLGQWPSLEYQALARDRDWIGLALNEMVPALAKELPLQSASWDKWQSAKKMPASGSWSFSAQMPGKGDIRGVMTVSGGKDDQYKVSVDGEYADGSALKGSGSAIVYTGYEWRANLTIDGVKMRQVFALSKDGSELTGRMFEAVHDEAGMDFTAVKAGTTPTLLAVQPGYIRAGSTGVLTLVGTGLGKQVSLGDGIRVISELYRDDNKVVVQATAESQAKPGSRNVVAGKANGAMLTVYDQIGSVKVVPDFAVARVGGNGGSTPKYNGHFQAEAWMNGADGKPGTEDDMRIGFVPAKWHVEPFDEQAAADRDTHFTGRMDETTGVFTTAGSGPNPERRMSTNNAGNLKVVAEVKEDAETLSAEGQMIVTVQRWNNPPLP</sequence>
<feature type="domain" description="Quinohemoprotein amine dehydrogenase alpha subunit" evidence="4">
    <location>
        <begin position="398"/>
        <end position="531"/>
    </location>
</feature>
<dbReference type="InterPro" id="IPR036718">
    <property type="entry name" value="H-AmDH_asu_dom2_sf"/>
</dbReference>
<feature type="signal peptide" evidence="1">
    <location>
        <begin position="1"/>
        <end position="27"/>
    </location>
</feature>
<dbReference type="RefSeq" id="WP_091352674.1">
    <property type="nucleotide sequence ID" value="NZ_AP025284.1"/>
</dbReference>
<dbReference type="InterPro" id="IPR023887">
    <property type="entry name" value="QH-AmDH_asu"/>
</dbReference>
<dbReference type="InterPro" id="IPR015184">
    <property type="entry name" value="QH-AmDH_asu_dom_IV"/>
</dbReference>
<proteinExistence type="predicted"/>
<name>A0A1H9CUB5_9GAMM</name>
<evidence type="ECO:0000259" key="4">
    <source>
        <dbReference type="Pfam" id="PF09100"/>
    </source>
</evidence>
<dbReference type="InterPro" id="IPR009111">
    <property type="entry name" value="QH-AmDH_asu_dom2"/>
</dbReference>
<keyword evidence="7" id="KW-1185">Reference proteome</keyword>
<feature type="domain" description="Quinohemoprotein amine dehydrogenase alpha subunit" evidence="3">
    <location>
        <begin position="314"/>
        <end position="393"/>
    </location>
</feature>
<dbReference type="Pfam" id="PF09098">
    <property type="entry name" value="Dehyd-heme_bind"/>
    <property type="match status" value="1"/>
</dbReference>
<dbReference type="GO" id="GO:0020037">
    <property type="term" value="F:heme binding"/>
    <property type="evidence" value="ECO:0007669"/>
    <property type="project" value="InterPro"/>
</dbReference>
<evidence type="ECO:0000259" key="3">
    <source>
        <dbReference type="Pfam" id="PF09099"/>
    </source>
</evidence>
<dbReference type="Pfam" id="PF09100">
    <property type="entry name" value="Qn_am_d_aIV"/>
    <property type="match status" value="1"/>
</dbReference>
<evidence type="ECO:0000313" key="6">
    <source>
        <dbReference type="EMBL" id="SEQ04731.1"/>
    </source>
</evidence>
<dbReference type="SUPFAM" id="SSF81296">
    <property type="entry name" value="E set domains"/>
    <property type="match status" value="2"/>
</dbReference>
<evidence type="ECO:0000259" key="5">
    <source>
        <dbReference type="Pfam" id="PF14930"/>
    </source>
</evidence>
<dbReference type="SUPFAM" id="SSF69298">
    <property type="entry name" value="Quinohemoprotein amine dehydrogenase A chain, domain 3"/>
    <property type="match status" value="1"/>
</dbReference>
<feature type="domain" description="Quinohemoprotein amine dehydrogenase alpha subunit" evidence="5">
    <location>
        <begin position="207"/>
        <end position="310"/>
    </location>
</feature>
<keyword evidence="1" id="KW-0732">Signal</keyword>
<dbReference type="InterPro" id="IPR013783">
    <property type="entry name" value="Ig-like_fold"/>
</dbReference>
<dbReference type="SUPFAM" id="SSF46626">
    <property type="entry name" value="Cytochrome c"/>
    <property type="match status" value="2"/>
</dbReference>
<dbReference type="Gene3D" id="2.60.40.10">
    <property type="entry name" value="Immunoglobulins"/>
    <property type="match status" value="2"/>
</dbReference>
<organism evidence="6 7">
    <name type="scientific">Amphritea atlantica</name>
    <dbReference type="NCBI Taxonomy" id="355243"/>
    <lineage>
        <taxon>Bacteria</taxon>
        <taxon>Pseudomonadati</taxon>
        <taxon>Pseudomonadota</taxon>
        <taxon>Gammaproteobacteria</taxon>
        <taxon>Oceanospirillales</taxon>
        <taxon>Oceanospirillaceae</taxon>
        <taxon>Amphritea</taxon>
    </lineage>
</organism>
<reference evidence="7" key="1">
    <citation type="submission" date="2016-10" db="EMBL/GenBank/DDBJ databases">
        <authorList>
            <person name="Varghese N."/>
            <person name="Submissions S."/>
        </authorList>
    </citation>
    <scope>NUCLEOTIDE SEQUENCE [LARGE SCALE GENOMIC DNA]</scope>
    <source>
        <strain evidence="7">DSM 18887</strain>
    </source>
</reference>
<dbReference type="InterPro" id="IPR036909">
    <property type="entry name" value="Cyt_c-like_dom_sf"/>
</dbReference>
<dbReference type="InterPro" id="IPR015183">
    <property type="entry name" value="QH-AmDH_asu_dom_III"/>
</dbReference>